<feature type="binding site" evidence="3">
    <location>
        <position position="164"/>
    </location>
    <ligand>
        <name>substrate</name>
    </ligand>
</feature>
<evidence type="ECO:0000313" key="4">
    <source>
        <dbReference type="EMBL" id="EJU06124.1"/>
    </source>
</evidence>
<dbReference type="PANTHER" id="PTHR12978:SF0">
    <property type="entry name" value="M7GPPPX DIPHOSPHATASE"/>
    <property type="match status" value="1"/>
</dbReference>
<dbReference type="OrthoDB" id="10264956at2759"/>
<evidence type="ECO:0000256" key="2">
    <source>
        <dbReference type="PIRSR" id="PIRSR028973-1"/>
    </source>
</evidence>
<name>M5GB24_DACPD</name>
<accession>M5GB24</accession>
<dbReference type="Pfam" id="PF11969">
    <property type="entry name" value="DcpS_C"/>
    <property type="match status" value="1"/>
</dbReference>
<dbReference type="PANTHER" id="PTHR12978">
    <property type="entry name" value="HISTIDINE TRIAD HIT PROTEIN MEMBER"/>
    <property type="match status" value="1"/>
</dbReference>
<dbReference type="PIRSF" id="PIRSF028973">
    <property type="entry name" value="Scavenger_mRNA_decap_enz"/>
    <property type="match status" value="1"/>
</dbReference>
<feature type="binding site" evidence="3">
    <location>
        <begin position="251"/>
        <end position="262"/>
    </location>
    <ligand>
        <name>substrate</name>
    </ligand>
</feature>
<feature type="binding site" evidence="3">
    <location>
        <position position="191"/>
    </location>
    <ligand>
        <name>substrate</name>
    </ligand>
</feature>
<feature type="active site" description="Nucleophile" evidence="2">
    <location>
        <position position="260"/>
    </location>
</feature>
<dbReference type="STRING" id="1858805.M5GB24"/>
<dbReference type="SUPFAM" id="SSF102860">
    <property type="entry name" value="mRNA decapping enzyme DcpS N-terminal domain"/>
    <property type="match status" value="1"/>
</dbReference>
<dbReference type="Gene3D" id="3.30.200.40">
    <property type="entry name" value="Scavenger mRNA decapping enzyme, N-terminal domain"/>
    <property type="match status" value="1"/>
</dbReference>
<dbReference type="RefSeq" id="XP_040633018.1">
    <property type="nucleotide sequence ID" value="XM_040777051.1"/>
</dbReference>
<feature type="binding site" evidence="3">
    <location>
        <position position="189"/>
    </location>
    <ligand>
        <name>substrate</name>
    </ligand>
</feature>
<protein>
    <submittedName>
        <fullName evidence="4">Scavenger mRNA decapping enzyme</fullName>
    </submittedName>
</protein>
<evidence type="ECO:0000313" key="5">
    <source>
        <dbReference type="Proteomes" id="UP000030653"/>
    </source>
</evidence>
<comment type="similarity">
    <text evidence="1">Belongs to the HIT family.</text>
</comment>
<dbReference type="Pfam" id="PF05652">
    <property type="entry name" value="DcpS"/>
    <property type="match status" value="1"/>
</dbReference>
<dbReference type="GeneID" id="63692113"/>
<dbReference type="InterPro" id="IPR036265">
    <property type="entry name" value="HIT-like_sf"/>
</dbReference>
<dbReference type="InterPro" id="IPR011145">
    <property type="entry name" value="Scavenger_mRNA_decap_enz_N"/>
</dbReference>
<gene>
    <name evidence="4" type="ORF">DACRYDRAFT_92258</name>
</gene>
<dbReference type="InterPro" id="IPR008594">
    <property type="entry name" value="DcpS/DCS2"/>
</dbReference>
<reference evidence="4 5" key="1">
    <citation type="journal article" date="2012" name="Science">
        <title>The Paleozoic origin of enzymatic lignin decomposition reconstructed from 31 fungal genomes.</title>
        <authorList>
            <person name="Floudas D."/>
            <person name="Binder M."/>
            <person name="Riley R."/>
            <person name="Barry K."/>
            <person name="Blanchette R.A."/>
            <person name="Henrissat B."/>
            <person name="Martinez A.T."/>
            <person name="Otillar R."/>
            <person name="Spatafora J.W."/>
            <person name="Yadav J.S."/>
            <person name="Aerts A."/>
            <person name="Benoit I."/>
            <person name="Boyd A."/>
            <person name="Carlson A."/>
            <person name="Copeland A."/>
            <person name="Coutinho P.M."/>
            <person name="de Vries R.P."/>
            <person name="Ferreira P."/>
            <person name="Findley K."/>
            <person name="Foster B."/>
            <person name="Gaskell J."/>
            <person name="Glotzer D."/>
            <person name="Gorecki P."/>
            <person name="Heitman J."/>
            <person name="Hesse C."/>
            <person name="Hori C."/>
            <person name="Igarashi K."/>
            <person name="Jurgens J.A."/>
            <person name="Kallen N."/>
            <person name="Kersten P."/>
            <person name="Kohler A."/>
            <person name="Kuees U."/>
            <person name="Kumar T.K.A."/>
            <person name="Kuo A."/>
            <person name="LaButti K."/>
            <person name="Larrondo L.F."/>
            <person name="Lindquist E."/>
            <person name="Ling A."/>
            <person name="Lombard V."/>
            <person name="Lucas S."/>
            <person name="Lundell T."/>
            <person name="Martin R."/>
            <person name="McLaughlin D.J."/>
            <person name="Morgenstern I."/>
            <person name="Morin E."/>
            <person name="Murat C."/>
            <person name="Nagy L.G."/>
            <person name="Nolan M."/>
            <person name="Ohm R.A."/>
            <person name="Patyshakuliyeva A."/>
            <person name="Rokas A."/>
            <person name="Ruiz-Duenas F.J."/>
            <person name="Sabat G."/>
            <person name="Salamov A."/>
            <person name="Samejima M."/>
            <person name="Schmutz J."/>
            <person name="Slot J.C."/>
            <person name="St John F."/>
            <person name="Stenlid J."/>
            <person name="Sun H."/>
            <person name="Sun S."/>
            <person name="Syed K."/>
            <person name="Tsang A."/>
            <person name="Wiebenga A."/>
            <person name="Young D."/>
            <person name="Pisabarro A."/>
            <person name="Eastwood D.C."/>
            <person name="Martin F."/>
            <person name="Cullen D."/>
            <person name="Grigoriev I.V."/>
            <person name="Hibbett D.S."/>
        </authorList>
    </citation>
    <scope>NUCLEOTIDE SEQUENCE [LARGE SCALE GENOMIC DNA]</scope>
    <source>
        <strain evidence="4 5">DJM-731 SS1</strain>
    </source>
</reference>
<dbReference type="EMBL" id="JH795855">
    <property type="protein sequence ID" value="EJU06124.1"/>
    <property type="molecule type" value="Genomic_DNA"/>
</dbReference>
<dbReference type="HOGENOM" id="CLU_041045_1_0_1"/>
<dbReference type="AlphaFoldDB" id="M5GB24"/>
<dbReference type="GO" id="GO:0000290">
    <property type="term" value="P:deadenylation-dependent decapping of nuclear-transcribed mRNA"/>
    <property type="evidence" value="ECO:0007669"/>
    <property type="project" value="InterPro"/>
</dbReference>
<dbReference type="Gene3D" id="3.30.428.10">
    <property type="entry name" value="HIT-like"/>
    <property type="match status" value="1"/>
</dbReference>
<dbReference type="GO" id="GO:0005634">
    <property type="term" value="C:nucleus"/>
    <property type="evidence" value="ECO:0007669"/>
    <property type="project" value="TreeGrafter"/>
</dbReference>
<proteinExistence type="inferred from homology"/>
<evidence type="ECO:0000256" key="1">
    <source>
        <dbReference type="ARBA" id="ARBA00010208"/>
    </source>
</evidence>
<sequence length="327" mass="37251">MADQPDQPLADPETSGSPIDLSLFTFTSLLNEDPRGKTINLLGTYPSSKPSDSNGTTQLAPAVLLAEKTHFDKERIGEYVRDGIGELQVLGVNDIYNWLLGWAKSSTEAPRDADVKITLIRDASETHIRKYSKQEMRMVHETPEVYRSVVLPYIDALPRERIQWVYNILEGKSEEPILSSTPTHVLLPDMKWDQNPSSLYLTGIFRDPSLRSIRDLWNKHVGMLKDIRADARRVVKERWDVEPGELRIYFHYLPSYYHLHVHITRLTLSIGGMYVGHAHLLDDVISLLELDKDDALGIMQNRTLTYVLGEQNALYERMVNAQVGLEA</sequence>
<dbReference type="Proteomes" id="UP000030653">
    <property type="component" value="Unassembled WGS sequence"/>
</dbReference>
<dbReference type="GO" id="GO:0000340">
    <property type="term" value="F:RNA 7-methylguanosine cap binding"/>
    <property type="evidence" value="ECO:0007669"/>
    <property type="project" value="TreeGrafter"/>
</dbReference>
<organism evidence="4 5">
    <name type="scientific">Dacryopinax primogenitus (strain DJM 731)</name>
    <name type="common">Brown rot fungus</name>
    <dbReference type="NCBI Taxonomy" id="1858805"/>
    <lineage>
        <taxon>Eukaryota</taxon>
        <taxon>Fungi</taxon>
        <taxon>Dikarya</taxon>
        <taxon>Basidiomycota</taxon>
        <taxon>Agaricomycotina</taxon>
        <taxon>Dacrymycetes</taxon>
        <taxon>Dacrymycetales</taxon>
        <taxon>Dacrymycetaceae</taxon>
        <taxon>Dacryopinax</taxon>
    </lineage>
</organism>
<feature type="binding site" evidence="3">
    <location>
        <position position="174"/>
    </location>
    <ligand>
        <name>substrate</name>
    </ligand>
</feature>
<dbReference type="GO" id="GO:0000932">
    <property type="term" value="C:P-body"/>
    <property type="evidence" value="ECO:0007669"/>
    <property type="project" value="TreeGrafter"/>
</dbReference>
<dbReference type="OMA" id="HVHINPI"/>
<dbReference type="GO" id="GO:0016787">
    <property type="term" value="F:hydrolase activity"/>
    <property type="evidence" value="ECO:0007669"/>
    <property type="project" value="InterPro"/>
</dbReference>
<dbReference type="SUPFAM" id="SSF54197">
    <property type="entry name" value="HIT-like"/>
    <property type="match status" value="1"/>
</dbReference>
<evidence type="ECO:0000256" key="3">
    <source>
        <dbReference type="PIRSR" id="PIRSR028973-2"/>
    </source>
</evidence>
<keyword evidence="5" id="KW-1185">Reference proteome</keyword>